<gene>
    <name evidence="5" type="ORF">AFUS01_LOCUS34880</name>
</gene>
<feature type="non-terminal residue" evidence="5">
    <location>
        <position position="139"/>
    </location>
</feature>
<feature type="non-terminal residue" evidence="5">
    <location>
        <position position="1"/>
    </location>
</feature>
<proteinExistence type="predicted"/>
<evidence type="ECO:0000256" key="3">
    <source>
        <dbReference type="ARBA" id="ARBA00022827"/>
    </source>
</evidence>
<dbReference type="Pfam" id="PF00732">
    <property type="entry name" value="GMC_oxred_N"/>
    <property type="match status" value="1"/>
</dbReference>
<dbReference type="AlphaFoldDB" id="A0A8J2L1N9"/>
<feature type="domain" description="Glucose-methanol-choline oxidoreductase N-terminal" evidence="4">
    <location>
        <begin position="65"/>
        <end position="79"/>
    </location>
</feature>
<sequence>YNAYTSFVKPILHRKNLKIQPYAEVVKILYSPDNSKAIGVEYIFDERKDKPRKVFANKEVIICAGALNTPKLLQLSGIGPKDLLTSLNIPIVRDLPVGENFQDIIGTPFMGTYVQENTSLVAERDMGIGIIADEAEQND</sequence>
<dbReference type="OrthoDB" id="269227at2759"/>
<evidence type="ECO:0000256" key="1">
    <source>
        <dbReference type="ARBA" id="ARBA00001974"/>
    </source>
</evidence>
<reference evidence="5" key="1">
    <citation type="submission" date="2021-06" db="EMBL/GenBank/DDBJ databases">
        <authorList>
            <person name="Hodson N. C."/>
            <person name="Mongue J. A."/>
            <person name="Jaron S. K."/>
        </authorList>
    </citation>
    <scope>NUCLEOTIDE SEQUENCE</scope>
</reference>
<dbReference type="PANTHER" id="PTHR11552">
    <property type="entry name" value="GLUCOSE-METHANOL-CHOLINE GMC OXIDOREDUCTASE"/>
    <property type="match status" value="1"/>
</dbReference>
<evidence type="ECO:0000313" key="6">
    <source>
        <dbReference type="Proteomes" id="UP000708208"/>
    </source>
</evidence>
<evidence type="ECO:0000256" key="2">
    <source>
        <dbReference type="ARBA" id="ARBA00022630"/>
    </source>
</evidence>
<dbReference type="InterPro" id="IPR000172">
    <property type="entry name" value="GMC_OxRdtase_N"/>
</dbReference>
<keyword evidence="2" id="KW-0285">Flavoprotein</keyword>
<organism evidence="5 6">
    <name type="scientific">Allacma fusca</name>
    <dbReference type="NCBI Taxonomy" id="39272"/>
    <lineage>
        <taxon>Eukaryota</taxon>
        <taxon>Metazoa</taxon>
        <taxon>Ecdysozoa</taxon>
        <taxon>Arthropoda</taxon>
        <taxon>Hexapoda</taxon>
        <taxon>Collembola</taxon>
        <taxon>Symphypleona</taxon>
        <taxon>Sminthuridae</taxon>
        <taxon>Allacma</taxon>
    </lineage>
</organism>
<dbReference type="Proteomes" id="UP000708208">
    <property type="component" value="Unassembled WGS sequence"/>
</dbReference>
<keyword evidence="3" id="KW-0274">FAD</keyword>
<dbReference type="GO" id="GO:0016614">
    <property type="term" value="F:oxidoreductase activity, acting on CH-OH group of donors"/>
    <property type="evidence" value="ECO:0007669"/>
    <property type="project" value="InterPro"/>
</dbReference>
<dbReference type="PANTHER" id="PTHR11552:SF147">
    <property type="entry name" value="CHOLINE DEHYDROGENASE, MITOCHONDRIAL"/>
    <property type="match status" value="1"/>
</dbReference>
<evidence type="ECO:0000259" key="4">
    <source>
        <dbReference type="PROSITE" id="PS00624"/>
    </source>
</evidence>
<protein>
    <recommendedName>
        <fullName evidence="4">Glucose-methanol-choline oxidoreductase N-terminal domain-containing protein</fullName>
    </recommendedName>
</protein>
<dbReference type="InterPro" id="IPR012132">
    <property type="entry name" value="GMC_OxRdtase"/>
</dbReference>
<comment type="cofactor">
    <cofactor evidence="1">
        <name>FAD</name>
        <dbReference type="ChEBI" id="CHEBI:57692"/>
    </cofactor>
</comment>
<keyword evidence="6" id="KW-1185">Reference proteome</keyword>
<dbReference type="EMBL" id="CAJVCH010533791">
    <property type="protein sequence ID" value="CAG7824736.1"/>
    <property type="molecule type" value="Genomic_DNA"/>
</dbReference>
<name>A0A8J2L1N9_9HEXA</name>
<dbReference type="PROSITE" id="PS00624">
    <property type="entry name" value="GMC_OXRED_2"/>
    <property type="match status" value="1"/>
</dbReference>
<evidence type="ECO:0000313" key="5">
    <source>
        <dbReference type="EMBL" id="CAG7824736.1"/>
    </source>
</evidence>
<accession>A0A8J2L1N9</accession>
<comment type="caution">
    <text evidence="5">The sequence shown here is derived from an EMBL/GenBank/DDBJ whole genome shotgun (WGS) entry which is preliminary data.</text>
</comment>
<dbReference type="GO" id="GO:0050660">
    <property type="term" value="F:flavin adenine dinucleotide binding"/>
    <property type="evidence" value="ECO:0007669"/>
    <property type="project" value="InterPro"/>
</dbReference>